<reference evidence="6 7" key="1">
    <citation type="submission" date="2019-03" db="EMBL/GenBank/DDBJ databases">
        <title>Algoriphagus sp. nov, a new strain isolated from root system soil of mangrove plant Kandelia.</title>
        <authorList>
            <person name="Yin Q."/>
            <person name="Wang K."/>
            <person name="Song Z."/>
        </authorList>
    </citation>
    <scope>NUCLEOTIDE SEQUENCE [LARGE SCALE GENOMIC DNA]</scope>
    <source>
        <strain evidence="6 7">XY-J91</strain>
    </source>
</reference>
<evidence type="ECO:0000259" key="5">
    <source>
        <dbReference type="PROSITE" id="PS50072"/>
    </source>
</evidence>
<evidence type="ECO:0000256" key="4">
    <source>
        <dbReference type="ARBA" id="ARBA00023235"/>
    </source>
</evidence>
<dbReference type="PROSITE" id="PS00170">
    <property type="entry name" value="CSA_PPIASE_1"/>
    <property type="match status" value="1"/>
</dbReference>
<dbReference type="CDD" id="cd00317">
    <property type="entry name" value="cyclophilin"/>
    <property type="match status" value="1"/>
</dbReference>
<sequence length="270" mass="30726">MKNSLIILIFFLGIWQNTLGQERPQIEIQTSMGNLTVELYHETPQHRDNFLKLVQDEIYDSLLFHRVIQEFMIQGGDTESKNAAAGEALGSSALPYQVPAEFHPDLFHKKGALAAARTNNPQRASSSTQFYLVQGKIQNDSLLAHNEGRINTFIQRHYAVNNPNNKALLDSLNQARELKDTLLVRALSEKWETRLANQEFEKYTIPDSHRKIYQEIGGTPHLDQNYTVFGQVISGVEVIDAIAAVETDQRDRPLENVYILKMKWLNPANP</sequence>
<dbReference type="Gene3D" id="2.40.100.10">
    <property type="entry name" value="Cyclophilin-like"/>
    <property type="match status" value="1"/>
</dbReference>
<dbReference type="InterPro" id="IPR002130">
    <property type="entry name" value="Cyclophilin-type_PPIase_dom"/>
</dbReference>
<dbReference type="InterPro" id="IPR044666">
    <property type="entry name" value="Cyclophilin_A-like"/>
</dbReference>
<dbReference type="PANTHER" id="PTHR45625:SF4">
    <property type="entry name" value="PEPTIDYLPROLYL ISOMERASE DOMAIN AND WD REPEAT-CONTAINING PROTEIN 1"/>
    <property type="match status" value="1"/>
</dbReference>
<dbReference type="InterPro" id="IPR029000">
    <property type="entry name" value="Cyclophilin-like_dom_sf"/>
</dbReference>
<accession>A0A4Y9QLN3</accession>
<dbReference type="InterPro" id="IPR020892">
    <property type="entry name" value="Cyclophilin-type_PPIase_CS"/>
</dbReference>
<evidence type="ECO:0000256" key="3">
    <source>
        <dbReference type="ARBA" id="ARBA00023110"/>
    </source>
</evidence>
<evidence type="ECO:0000256" key="1">
    <source>
        <dbReference type="ARBA" id="ARBA00007365"/>
    </source>
</evidence>
<proteinExistence type="inferred from homology"/>
<dbReference type="RefSeq" id="WP_135076110.1">
    <property type="nucleotide sequence ID" value="NZ_SPSB01000004.1"/>
</dbReference>
<dbReference type="SUPFAM" id="SSF50891">
    <property type="entry name" value="Cyclophilin-like"/>
    <property type="match status" value="2"/>
</dbReference>
<protein>
    <recommendedName>
        <fullName evidence="2">peptidylprolyl isomerase</fullName>
        <ecNumber evidence="2">5.2.1.8</ecNumber>
    </recommendedName>
</protein>
<dbReference type="EMBL" id="SPSB01000004">
    <property type="protein sequence ID" value="TFV93614.1"/>
    <property type="molecule type" value="Genomic_DNA"/>
</dbReference>
<dbReference type="AlphaFoldDB" id="A0A4Y9QLN3"/>
<dbReference type="EC" id="5.2.1.8" evidence="2"/>
<comment type="similarity">
    <text evidence="1">Belongs to the cyclophilin-type PPIase family.</text>
</comment>
<dbReference type="Proteomes" id="UP000297647">
    <property type="component" value="Unassembled WGS sequence"/>
</dbReference>
<keyword evidence="4 6" id="KW-0413">Isomerase</keyword>
<evidence type="ECO:0000313" key="6">
    <source>
        <dbReference type="EMBL" id="TFV93614.1"/>
    </source>
</evidence>
<feature type="domain" description="PPIase cyclophilin-type" evidence="5">
    <location>
        <begin position="29"/>
        <end position="264"/>
    </location>
</feature>
<dbReference type="OrthoDB" id="9807797at2"/>
<name>A0A4Y9QLN3_9BACT</name>
<evidence type="ECO:0000313" key="7">
    <source>
        <dbReference type="Proteomes" id="UP000297647"/>
    </source>
</evidence>
<dbReference type="GO" id="GO:0003755">
    <property type="term" value="F:peptidyl-prolyl cis-trans isomerase activity"/>
    <property type="evidence" value="ECO:0007669"/>
    <property type="project" value="UniProtKB-KW"/>
</dbReference>
<dbReference type="PROSITE" id="PS50072">
    <property type="entry name" value="CSA_PPIASE_2"/>
    <property type="match status" value="1"/>
</dbReference>
<dbReference type="GO" id="GO:0006457">
    <property type="term" value="P:protein folding"/>
    <property type="evidence" value="ECO:0007669"/>
    <property type="project" value="InterPro"/>
</dbReference>
<gene>
    <name evidence="6" type="ORF">E4S40_15335</name>
</gene>
<keyword evidence="3" id="KW-0697">Rotamase</keyword>
<organism evidence="6 7">
    <name type="scientific">Algoriphagus kandeliae</name>
    <dbReference type="NCBI Taxonomy" id="2562278"/>
    <lineage>
        <taxon>Bacteria</taxon>
        <taxon>Pseudomonadati</taxon>
        <taxon>Bacteroidota</taxon>
        <taxon>Cytophagia</taxon>
        <taxon>Cytophagales</taxon>
        <taxon>Cyclobacteriaceae</taxon>
        <taxon>Algoriphagus</taxon>
    </lineage>
</organism>
<dbReference type="Pfam" id="PF00160">
    <property type="entry name" value="Pro_isomerase"/>
    <property type="match status" value="2"/>
</dbReference>
<keyword evidence="7" id="KW-1185">Reference proteome</keyword>
<evidence type="ECO:0000256" key="2">
    <source>
        <dbReference type="ARBA" id="ARBA00013194"/>
    </source>
</evidence>
<comment type="caution">
    <text evidence="6">The sequence shown here is derived from an EMBL/GenBank/DDBJ whole genome shotgun (WGS) entry which is preliminary data.</text>
</comment>
<dbReference type="PANTHER" id="PTHR45625">
    <property type="entry name" value="PEPTIDYL-PROLYL CIS-TRANS ISOMERASE-RELATED"/>
    <property type="match status" value="1"/>
</dbReference>